<feature type="domain" description="C2H2-type" evidence="8">
    <location>
        <begin position="358"/>
        <end position="385"/>
    </location>
</feature>
<evidence type="ECO:0000256" key="4">
    <source>
        <dbReference type="ARBA" id="ARBA00022771"/>
    </source>
</evidence>
<feature type="domain" description="C2H2-type" evidence="8">
    <location>
        <begin position="386"/>
        <end position="413"/>
    </location>
</feature>
<keyword evidence="10" id="KW-1185">Reference proteome</keyword>
<keyword evidence="3" id="KW-0677">Repeat</keyword>
<dbReference type="FunFam" id="3.30.160.60:FF:001443">
    <property type="entry name" value="Zinc finger protein 668"/>
    <property type="match status" value="1"/>
</dbReference>
<dbReference type="PROSITE" id="PS00028">
    <property type="entry name" value="ZINC_FINGER_C2H2_1"/>
    <property type="match status" value="9"/>
</dbReference>
<evidence type="ECO:0000256" key="3">
    <source>
        <dbReference type="ARBA" id="ARBA00022737"/>
    </source>
</evidence>
<dbReference type="AlphaFoldDB" id="A0A9Q0N834"/>
<dbReference type="Pfam" id="PF13912">
    <property type="entry name" value="zf-C2H2_6"/>
    <property type="match status" value="1"/>
</dbReference>
<evidence type="ECO:0000256" key="7">
    <source>
        <dbReference type="PROSITE-ProRule" id="PRU00042"/>
    </source>
</evidence>
<keyword evidence="2" id="KW-0479">Metal-binding</keyword>
<dbReference type="GO" id="GO:0008270">
    <property type="term" value="F:zinc ion binding"/>
    <property type="evidence" value="ECO:0007669"/>
    <property type="project" value="UniProtKB-KW"/>
</dbReference>
<dbReference type="SMART" id="SM00355">
    <property type="entry name" value="ZnF_C2H2"/>
    <property type="match status" value="11"/>
</dbReference>
<evidence type="ECO:0000256" key="1">
    <source>
        <dbReference type="ARBA" id="ARBA00004123"/>
    </source>
</evidence>
<reference evidence="9" key="1">
    <citation type="submission" date="2022-07" db="EMBL/GenBank/DDBJ databases">
        <authorList>
            <person name="Trinca V."/>
            <person name="Uliana J.V.C."/>
            <person name="Torres T.T."/>
            <person name="Ward R.J."/>
            <person name="Monesi N."/>
        </authorList>
    </citation>
    <scope>NUCLEOTIDE SEQUENCE</scope>
    <source>
        <strain evidence="9">HSMRA1968</strain>
        <tissue evidence="9">Whole embryos</tissue>
    </source>
</reference>
<proteinExistence type="predicted"/>
<evidence type="ECO:0000256" key="5">
    <source>
        <dbReference type="ARBA" id="ARBA00022833"/>
    </source>
</evidence>
<gene>
    <name evidence="9" type="primary">ZNF71_1</name>
    <name evidence="9" type="ORF">Bhyg_00549</name>
</gene>
<evidence type="ECO:0000256" key="2">
    <source>
        <dbReference type="ARBA" id="ARBA00022723"/>
    </source>
</evidence>
<feature type="domain" description="C2H2-type" evidence="8">
    <location>
        <begin position="132"/>
        <end position="162"/>
    </location>
</feature>
<keyword evidence="6" id="KW-0539">Nucleus</keyword>
<feature type="domain" description="C2H2-type" evidence="8">
    <location>
        <begin position="184"/>
        <end position="211"/>
    </location>
</feature>
<protein>
    <submittedName>
        <fullName evidence="9">Endothelial zinc finger protein induced by tumor necrosis factor alpha</fullName>
    </submittedName>
</protein>
<organism evidence="9 10">
    <name type="scientific">Pseudolycoriella hygida</name>
    <dbReference type="NCBI Taxonomy" id="35572"/>
    <lineage>
        <taxon>Eukaryota</taxon>
        <taxon>Metazoa</taxon>
        <taxon>Ecdysozoa</taxon>
        <taxon>Arthropoda</taxon>
        <taxon>Hexapoda</taxon>
        <taxon>Insecta</taxon>
        <taxon>Pterygota</taxon>
        <taxon>Neoptera</taxon>
        <taxon>Endopterygota</taxon>
        <taxon>Diptera</taxon>
        <taxon>Nematocera</taxon>
        <taxon>Sciaroidea</taxon>
        <taxon>Sciaridae</taxon>
        <taxon>Pseudolycoriella</taxon>
    </lineage>
</organism>
<dbReference type="PANTHER" id="PTHR24406">
    <property type="entry name" value="TRANSCRIPTIONAL REPRESSOR CTCFL-RELATED"/>
    <property type="match status" value="1"/>
</dbReference>
<comment type="subcellular location">
    <subcellularLocation>
        <location evidence="1">Nucleus</location>
    </subcellularLocation>
</comment>
<evidence type="ECO:0000313" key="9">
    <source>
        <dbReference type="EMBL" id="KAJ6645344.1"/>
    </source>
</evidence>
<keyword evidence="4 7" id="KW-0863">Zinc-finger</keyword>
<feature type="domain" description="C2H2-type" evidence="8">
    <location>
        <begin position="412"/>
        <end position="439"/>
    </location>
</feature>
<feature type="domain" description="C2H2-type" evidence="8">
    <location>
        <begin position="302"/>
        <end position="329"/>
    </location>
</feature>
<comment type="caution">
    <text evidence="9">The sequence shown here is derived from an EMBL/GenBank/DDBJ whole genome shotgun (WGS) entry which is preliminary data.</text>
</comment>
<keyword evidence="5" id="KW-0862">Zinc</keyword>
<evidence type="ECO:0000259" key="8">
    <source>
        <dbReference type="PROSITE" id="PS50157"/>
    </source>
</evidence>
<name>A0A9Q0N834_9DIPT</name>
<dbReference type="FunFam" id="3.30.160.60:FF:000100">
    <property type="entry name" value="Zinc finger 45-like"/>
    <property type="match status" value="2"/>
</dbReference>
<dbReference type="Gene3D" id="3.30.160.60">
    <property type="entry name" value="Classic Zinc Finger"/>
    <property type="match status" value="8"/>
</dbReference>
<dbReference type="PROSITE" id="PS50157">
    <property type="entry name" value="ZINC_FINGER_C2H2_2"/>
    <property type="match status" value="8"/>
</dbReference>
<dbReference type="OrthoDB" id="3437960at2759"/>
<feature type="domain" description="C2H2-type" evidence="8">
    <location>
        <begin position="261"/>
        <end position="288"/>
    </location>
</feature>
<feature type="domain" description="C2H2-type" evidence="8">
    <location>
        <begin position="330"/>
        <end position="357"/>
    </location>
</feature>
<dbReference type="InterPro" id="IPR013087">
    <property type="entry name" value="Znf_C2H2_type"/>
</dbReference>
<dbReference type="SUPFAM" id="SSF57667">
    <property type="entry name" value="beta-beta-alpha zinc fingers"/>
    <property type="match status" value="5"/>
</dbReference>
<dbReference type="GO" id="GO:0005634">
    <property type="term" value="C:nucleus"/>
    <property type="evidence" value="ECO:0007669"/>
    <property type="project" value="UniProtKB-SubCell"/>
</dbReference>
<evidence type="ECO:0000313" key="10">
    <source>
        <dbReference type="Proteomes" id="UP001151699"/>
    </source>
</evidence>
<evidence type="ECO:0000256" key="6">
    <source>
        <dbReference type="ARBA" id="ARBA00023242"/>
    </source>
</evidence>
<dbReference type="Pfam" id="PF00096">
    <property type="entry name" value="zf-C2H2"/>
    <property type="match status" value="6"/>
</dbReference>
<dbReference type="EMBL" id="WJQU01000001">
    <property type="protein sequence ID" value="KAJ6645344.1"/>
    <property type="molecule type" value="Genomic_DNA"/>
</dbReference>
<dbReference type="InterPro" id="IPR050888">
    <property type="entry name" value="ZnF_C2H2-type_TF"/>
</dbReference>
<dbReference type="Proteomes" id="UP001151699">
    <property type="component" value="Chromosome A"/>
</dbReference>
<sequence>MAGRLGQPSVSVGDDSDEVMYTEVVYLDEEEQEQESNEEMVEQFYCSSCDINIPSVEEHIQEFHYGENIVVEVPASPKPLEFVKLEPIDITDEIIDGVEDDQQPHQRDLKLVSTSRKRLSDSPNPVQRKVLHNCKQCISSFTSIKSLSAHMRVHKTHTNKVIKKHTAEPSVKKETALVEEKLQWVCNICNTEFTSLKSLKLHGRMHNPIKQRTFEEAAGNEMKFLKHSTSSEMFFCDLCDKSYNVSLKEMHDKMHSNEETFMCVQCNKKFTDAEHLELHLRAHNEARVIQTKAELRNIRLPYACQYCNKEFARPHEKVKHERIHTGEKPYSCEVCGKTFRVAYCLTLHMRTHTDARPFVCAQCNKRFKSNSVYNHHLLTHSNVRGYQCPYCPKTFKTSVQLSGHKNSHTKPFSCTECNRPFATLYAVKIHMQSHQKTNHSLKHTCTICGATYARGFALKDHIKEQHGEVGDELGQQEATSNDMILPDMDEETEIAGQSILPHNDNGEEITIGEINQYENEEVVTDWLNK</sequence>
<dbReference type="InterPro" id="IPR036236">
    <property type="entry name" value="Znf_C2H2_sf"/>
</dbReference>
<accession>A0A9Q0N834</accession>